<dbReference type="InterPro" id="IPR029062">
    <property type="entry name" value="Class_I_gatase-like"/>
</dbReference>
<dbReference type="EMBL" id="JBHSJB010000007">
    <property type="protein sequence ID" value="MFC5053750.1"/>
    <property type="molecule type" value="Genomic_DNA"/>
</dbReference>
<dbReference type="InterPro" id="IPR002818">
    <property type="entry name" value="DJ-1/PfpI"/>
</dbReference>
<gene>
    <name evidence="2" type="ORF">ACFPFM_08260</name>
</gene>
<evidence type="ECO:0000259" key="1">
    <source>
        <dbReference type="Pfam" id="PF01965"/>
    </source>
</evidence>
<evidence type="ECO:0000313" key="2">
    <source>
        <dbReference type="EMBL" id="MFC5053750.1"/>
    </source>
</evidence>
<dbReference type="Gene3D" id="3.40.50.880">
    <property type="match status" value="1"/>
</dbReference>
<dbReference type="RefSeq" id="WP_344036614.1">
    <property type="nucleotide sequence ID" value="NZ_BAAAKE010000005.1"/>
</dbReference>
<feature type="domain" description="DJ-1/PfpI" evidence="1">
    <location>
        <begin position="3"/>
        <end position="168"/>
    </location>
</feature>
<evidence type="ECO:0000313" key="3">
    <source>
        <dbReference type="Proteomes" id="UP001595833"/>
    </source>
</evidence>
<comment type="caution">
    <text evidence="2">The sequence shown here is derived from an EMBL/GenBank/DDBJ whole genome shotgun (WGS) entry which is preliminary data.</text>
</comment>
<sequence>MKTIHLAVYDGLADWEFGYVAAGVNDPAFQREPGRFRVRAVGAGPEPVTTAGGLRVVPDLVLADADPADSALLVLPGAEAWATGGLAEFGRAARRWVDAGVPVAGICGAVAGLAAEGLLDDRRHTGNAVEELGDYAGAGLFSADRAVRDRGVVTAGGASPLEFAREVFAELDLYPEEVLEAWYGLHRTGDPAWFGRLAAA</sequence>
<keyword evidence="3" id="KW-1185">Reference proteome</keyword>
<accession>A0ABV9XTS8</accession>
<organism evidence="2 3">
    <name type="scientific">Saccharothrix xinjiangensis</name>
    <dbReference type="NCBI Taxonomy" id="204798"/>
    <lineage>
        <taxon>Bacteria</taxon>
        <taxon>Bacillati</taxon>
        <taxon>Actinomycetota</taxon>
        <taxon>Actinomycetes</taxon>
        <taxon>Pseudonocardiales</taxon>
        <taxon>Pseudonocardiaceae</taxon>
        <taxon>Saccharothrix</taxon>
    </lineage>
</organism>
<name>A0ABV9XTS8_9PSEU</name>
<dbReference type="Proteomes" id="UP001595833">
    <property type="component" value="Unassembled WGS sequence"/>
</dbReference>
<dbReference type="SUPFAM" id="SSF52317">
    <property type="entry name" value="Class I glutamine amidotransferase-like"/>
    <property type="match status" value="1"/>
</dbReference>
<proteinExistence type="predicted"/>
<dbReference type="Pfam" id="PF01965">
    <property type="entry name" value="DJ-1_PfpI"/>
    <property type="match status" value="1"/>
</dbReference>
<protein>
    <submittedName>
        <fullName evidence="2">DJ-1/PfpI family protein</fullName>
    </submittedName>
</protein>
<reference evidence="3" key="1">
    <citation type="journal article" date="2019" name="Int. J. Syst. Evol. Microbiol.">
        <title>The Global Catalogue of Microorganisms (GCM) 10K type strain sequencing project: providing services to taxonomists for standard genome sequencing and annotation.</title>
        <authorList>
            <consortium name="The Broad Institute Genomics Platform"/>
            <consortium name="The Broad Institute Genome Sequencing Center for Infectious Disease"/>
            <person name="Wu L."/>
            <person name="Ma J."/>
        </authorList>
    </citation>
    <scope>NUCLEOTIDE SEQUENCE [LARGE SCALE GENOMIC DNA]</scope>
    <source>
        <strain evidence="3">KCTC 12848</strain>
    </source>
</reference>